<reference evidence="8" key="1">
    <citation type="submission" date="2023-07" db="EMBL/GenBank/DDBJ databases">
        <title>Whole genome shotgun sequence of Streptomyces cacaoi subsp. asoensis NBRC 13813.</title>
        <authorList>
            <person name="Komaki H."/>
            <person name="Tamura T."/>
        </authorList>
    </citation>
    <scope>NUCLEOTIDE SEQUENCE [LARGE SCALE GENOMIC DNA]</scope>
    <source>
        <strain evidence="8">NBRC 13813</strain>
    </source>
</reference>
<dbReference type="SUPFAM" id="SSF88659">
    <property type="entry name" value="Sigma3 and sigma4 domains of RNA polymerase sigma factors"/>
    <property type="match status" value="1"/>
</dbReference>
<evidence type="ECO:0000256" key="5">
    <source>
        <dbReference type="ARBA" id="ARBA00023163"/>
    </source>
</evidence>
<evidence type="ECO:0000259" key="6">
    <source>
        <dbReference type="Pfam" id="PF08281"/>
    </source>
</evidence>
<dbReference type="PANTHER" id="PTHR43133:SF8">
    <property type="entry name" value="RNA POLYMERASE SIGMA FACTOR HI_1459-RELATED"/>
    <property type="match status" value="1"/>
</dbReference>
<dbReference type="InterPro" id="IPR014284">
    <property type="entry name" value="RNA_pol_sigma-70_dom"/>
</dbReference>
<protein>
    <recommendedName>
        <fullName evidence="6">RNA polymerase sigma factor 70 region 4 type 2 domain-containing protein</fullName>
    </recommendedName>
</protein>
<dbReference type="Gene3D" id="1.10.1740.10">
    <property type="match status" value="1"/>
</dbReference>
<keyword evidence="4" id="KW-0238">DNA-binding</keyword>
<keyword evidence="8" id="KW-1185">Reference proteome</keyword>
<dbReference type="InterPro" id="IPR036388">
    <property type="entry name" value="WH-like_DNA-bd_sf"/>
</dbReference>
<gene>
    <name evidence="7" type="ORF">Saso_35220</name>
</gene>
<dbReference type="PANTHER" id="PTHR43133">
    <property type="entry name" value="RNA POLYMERASE ECF-TYPE SIGMA FACTO"/>
    <property type="match status" value="1"/>
</dbReference>
<comment type="similarity">
    <text evidence="1">Belongs to the sigma-70 factor family. ECF subfamily.</text>
</comment>
<keyword evidence="2" id="KW-0805">Transcription regulation</keyword>
<keyword evidence="3" id="KW-0731">Sigma factor</keyword>
<organism evidence="7 8">
    <name type="scientific">Streptomyces asoensis</name>
    <dbReference type="NCBI Taxonomy" id="249586"/>
    <lineage>
        <taxon>Bacteria</taxon>
        <taxon>Bacillati</taxon>
        <taxon>Actinomycetota</taxon>
        <taxon>Actinomycetes</taxon>
        <taxon>Kitasatosporales</taxon>
        <taxon>Streptomycetaceae</taxon>
        <taxon>Streptomyces</taxon>
    </lineage>
</organism>
<dbReference type="SUPFAM" id="SSF88946">
    <property type="entry name" value="Sigma2 domain of RNA polymerase sigma factors"/>
    <property type="match status" value="1"/>
</dbReference>
<comment type="caution">
    <text evidence="7">The sequence shown here is derived from an EMBL/GenBank/DDBJ whole genome shotgun (WGS) entry which is preliminary data.</text>
</comment>
<dbReference type="InterPro" id="IPR013249">
    <property type="entry name" value="RNA_pol_sigma70_r4_t2"/>
</dbReference>
<evidence type="ECO:0000256" key="2">
    <source>
        <dbReference type="ARBA" id="ARBA00023015"/>
    </source>
</evidence>
<dbReference type="GeneID" id="91471383"/>
<dbReference type="Proteomes" id="UP000649259">
    <property type="component" value="Unassembled WGS sequence"/>
</dbReference>
<dbReference type="InterPro" id="IPR039425">
    <property type="entry name" value="RNA_pol_sigma-70-like"/>
</dbReference>
<dbReference type="InterPro" id="IPR013325">
    <property type="entry name" value="RNA_pol_sigma_r2"/>
</dbReference>
<sequence>MTERNRDGRTPDGSHAAFTQLFDTSYEQAVKFVHVRAPGADVEAIVEEAFVQVLTRWDTIENPAAYLFKVLLHGVNGHHRERVREVRLHERLRAARPRETTADPLEGKIIHDDVIAAFQELPSAVREVAVMHWFLHKPPDQVAEELGKSRSTVTTQLTHAARRLREFLTTREEER</sequence>
<dbReference type="Gene3D" id="1.10.10.10">
    <property type="entry name" value="Winged helix-like DNA-binding domain superfamily/Winged helix DNA-binding domain"/>
    <property type="match status" value="1"/>
</dbReference>
<dbReference type="RefSeq" id="WP_189921299.1">
    <property type="nucleotide sequence ID" value="NZ_BMSI01000004.1"/>
</dbReference>
<proteinExistence type="inferred from homology"/>
<evidence type="ECO:0000256" key="4">
    <source>
        <dbReference type="ARBA" id="ARBA00023125"/>
    </source>
</evidence>
<evidence type="ECO:0000256" key="1">
    <source>
        <dbReference type="ARBA" id="ARBA00010641"/>
    </source>
</evidence>
<accession>A0ABQ3S172</accession>
<keyword evidence="5" id="KW-0804">Transcription</keyword>
<feature type="domain" description="RNA polymerase sigma factor 70 region 4 type 2" evidence="6">
    <location>
        <begin position="113"/>
        <end position="164"/>
    </location>
</feature>
<name>A0ABQ3S172_9ACTN</name>
<evidence type="ECO:0000313" key="8">
    <source>
        <dbReference type="Proteomes" id="UP000649259"/>
    </source>
</evidence>
<dbReference type="NCBIfam" id="TIGR02937">
    <property type="entry name" value="sigma70-ECF"/>
    <property type="match status" value="1"/>
</dbReference>
<evidence type="ECO:0000256" key="3">
    <source>
        <dbReference type="ARBA" id="ARBA00023082"/>
    </source>
</evidence>
<dbReference type="EMBL" id="BNEB01000003">
    <property type="protein sequence ID" value="GHI61872.1"/>
    <property type="molecule type" value="Genomic_DNA"/>
</dbReference>
<evidence type="ECO:0000313" key="7">
    <source>
        <dbReference type="EMBL" id="GHI61872.1"/>
    </source>
</evidence>
<dbReference type="Pfam" id="PF08281">
    <property type="entry name" value="Sigma70_r4_2"/>
    <property type="match status" value="1"/>
</dbReference>
<dbReference type="InterPro" id="IPR013324">
    <property type="entry name" value="RNA_pol_sigma_r3/r4-like"/>
</dbReference>